<evidence type="ECO:0000256" key="8">
    <source>
        <dbReference type="SAM" id="MobiDB-lite"/>
    </source>
</evidence>
<accession>A0A3M7RMS6</accession>
<gene>
    <name evidence="11" type="ORF">BpHYR1_017802</name>
</gene>
<dbReference type="OrthoDB" id="25872at2759"/>
<evidence type="ECO:0000256" key="6">
    <source>
        <dbReference type="ARBA" id="ARBA00022816"/>
    </source>
</evidence>
<dbReference type="PANTHER" id="PTHR10662">
    <property type="entry name" value="NUCLEAR RNA EXPORT FACTOR"/>
    <property type="match status" value="1"/>
</dbReference>
<dbReference type="SUPFAM" id="SSF54427">
    <property type="entry name" value="NTF2-like"/>
    <property type="match status" value="1"/>
</dbReference>
<keyword evidence="4" id="KW-0433">Leucine-rich repeat</keyword>
<dbReference type="Gene3D" id="3.10.450.50">
    <property type="match status" value="1"/>
</dbReference>
<keyword evidence="7" id="KW-0539">Nucleus</keyword>
<evidence type="ECO:0000256" key="7">
    <source>
        <dbReference type="ARBA" id="ARBA00023242"/>
    </source>
</evidence>
<dbReference type="Gene3D" id="1.10.8.10">
    <property type="entry name" value="DNA helicase RuvA subunit, C-terminal domain"/>
    <property type="match status" value="1"/>
</dbReference>
<dbReference type="InterPro" id="IPR002075">
    <property type="entry name" value="NTF2_dom"/>
</dbReference>
<dbReference type="CDD" id="cd14342">
    <property type="entry name" value="UBA_TAP-C"/>
    <property type="match status" value="1"/>
</dbReference>
<evidence type="ECO:0000256" key="4">
    <source>
        <dbReference type="ARBA" id="ARBA00022614"/>
    </source>
</evidence>
<dbReference type="SUPFAM" id="SSF46934">
    <property type="entry name" value="UBA-like"/>
    <property type="match status" value="1"/>
</dbReference>
<evidence type="ECO:0000313" key="12">
    <source>
        <dbReference type="Proteomes" id="UP000276133"/>
    </source>
</evidence>
<proteinExistence type="inferred from homology"/>
<evidence type="ECO:0000259" key="10">
    <source>
        <dbReference type="PROSITE" id="PS51281"/>
    </source>
</evidence>
<dbReference type="PROSITE" id="PS51281">
    <property type="entry name" value="TAP_C"/>
    <property type="match status" value="1"/>
</dbReference>
<comment type="subcellular location">
    <subcellularLocation>
        <location evidence="1">Nucleus</location>
    </subcellularLocation>
</comment>
<organism evidence="11 12">
    <name type="scientific">Brachionus plicatilis</name>
    <name type="common">Marine rotifer</name>
    <name type="synonym">Brachionus muelleri</name>
    <dbReference type="NCBI Taxonomy" id="10195"/>
    <lineage>
        <taxon>Eukaryota</taxon>
        <taxon>Metazoa</taxon>
        <taxon>Spiralia</taxon>
        <taxon>Gnathifera</taxon>
        <taxon>Rotifera</taxon>
        <taxon>Eurotatoria</taxon>
        <taxon>Monogononta</taxon>
        <taxon>Pseudotrocha</taxon>
        <taxon>Ploima</taxon>
        <taxon>Brachionidae</taxon>
        <taxon>Brachionus</taxon>
    </lineage>
</organism>
<dbReference type="InterPro" id="IPR009060">
    <property type="entry name" value="UBA-like_sf"/>
</dbReference>
<dbReference type="PANTHER" id="PTHR10662:SF22">
    <property type="entry name" value="NUCLEAR RNA EXPORT FACTOR 1"/>
    <property type="match status" value="1"/>
</dbReference>
<dbReference type="Pfam" id="PF03943">
    <property type="entry name" value="TAP_C"/>
    <property type="match status" value="1"/>
</dbReference>
<feature type="non-terminal residue" evidence="11">
    <location>
        <position position="1"/>
    </location>
</feature>
<sequence length="139" mass="16277">SNMIGFSLTGVFKEGKPTDKVRPLRSFSRSFVCVPDPEIQMTIINDQYVISNITEQQYKKYFQQNQRPVDSTQESPQPSTSLNNFSDEKTVMIQKFSIESKLNLEWSKYCLEHAQWNFEQAAKIFMEHRDNIPKEAFLN</sequence>
<evidence type="ECO:0000256" key="5">
    <source>
        <dbReference type="ARBA" id="ARBA00022737"/>
    </source>
</evidence>
<dbReference type="PROSITE" id="PS50177">
    <property type="entry name" value="NTF2_DOMAIN"/>
    <property type="match status" value="1"/>
</dbReference>
<name>A0A3M7RMS6_BRAPC</name>
<protein>
    <submittedName>
        <fullName evidence="11">Nuclear RNA export factor 1</fullName>
    </submittedName>
</protein>
<feature type="domain" description="NTF2" evidence="9">
    <location>
        <begin position="1"/>
        <end position="50"/>
    </location>
</feature>
<dbReference type="GO" id="GO:0005634">
    <property type="term" value="C:nucleus"/>
    <property type="evidence" value="ECO:0007669"/>
    <property type="project" value="UniProtKB-SubCell"/>
</dbReference>
<reference evidence="11 12" key="1">
    <citation type="journal article" date="2018" name="Sci. Rep.">
        <title>Genomic signatures of local adaptation to the degree of environmental predictability in rotifers.</title>
        <authorList>
            <person name="Franch-Gras L."/>
            <person name="Hahn C."/>
            <person name="Garcia-Roger E.M."/>
            <person name="Carmona M.J."/>
            <person name="Serra M."/>
            <person name="Gomez A."/>
        </authorList>
    </citation>
    <scope>NUCLEOTIDE SEQUENCE [LARGE SCALE GENOMIC DNA]</scope>
    <source>
        <strain evidence="11">HYR1</strain>
    </source>
</reference>
<evidence type="ECO:0000256" key="2">
    <source>
        <dbReference type="ARBA" id="ARBA00009285"/>
    </source>
</evidence>
<evidence type="ECO:0000259" key="9">
    <source>
        <dbReference type="PROSITE" id="PS50177"/>
    </source>
</evidence>
<dbReference type="InterPro" id="IPR005637">
    <property type="entry name" value="TAP_C_dom"/>
</dbReference>
<dbReference type="EMBL" id="REGN01003084">
    <property type="protein sequence ID" value="RNA24635.1"/>
    <property type="molecule type" value="Genomic_DNA"/>
</dbReference>
<dbReference type="InterPro" id="IPR032710">
    <property type="entry name" value="NTF2-like_dom_sf"/>
</dbReference>
<keyword evidence="3" id="KW-0813">Transport</keyword>
<dbReference type="InterPro" id="IPR030217">
    <property type="entry name" value="NXF_fam"/>
</dbReference>
<dbReference type="SMART" id="SM00804">
    <property type="entry name" value="TAP_C"/>
    <property type="match status" value="1"/>
</dbReference>
<feature type="region of interest" description="Disordered" evidence="8">
    <location>
        <begin position="64"/>
        <end position="85"/>
    </location>
</feature>
<evidence type="ECO:0000256" key="3">
    <source>
        <dbReference type="ARBA" id="ARBA00022448"/>
    </source>
</evidence>
<feature type="domain" description="TAP-C" evidence="10">
    <location>
        <begin position="87"/>
        <end position="139"/>
    </location>
</feature>
<evidence type="ECO:0000256" key="1">
    <source>
        <dbReference type="ARBA" id="ARBA00004123"/>
    </source>
</evidence>
<keyword evidence="5" id="KW-0677">Repeat</keyword>
<evidence type="ECO:0000313" key="11">
    <source>
        <dbReference type="EMBL" id="RNA24635.1"/>
    </source>
</evidence>
<dbReference type="Pfam" id="PF22602">
    <property type="entry name" value="NXF_NTF2"/>
    <property type="match status" value="1"/>
</dbReference>
<comment type="similarity">
    <text evidence="2">Belongs to the NXF family.</text>
</comment>
<dbReference type="FunFam" id="1.10.8.10:FF:000018">
    <property type="entry name" value="Nuclear RNA export factor 1"/>
    <property type="match status" value="1"/>
</dbReference>
<dbReference type="InterPro" id="IPR018222">
    <property type="entry name" value="Nuclear_transport_factor_2_euk"/>
</dbReference>
<dbReference type="AlphaFoldDB" id="A0A3M7RMS6"/>
<dbReference type="GO" id="GO:0003723">
    <property type="term" value="F:RNA binding"/>
    <property type="evidence" value="ECO:0007669"/>
    <property type="project" value="TreeGrafter"/>
</dbReference>
<dbReference type="STRING" id="10195.A0A3M7RMS6"/>
<keyword evidence="6" id="KW-0509">mRNA transport</keyword>
<dbReference type="Proteomes" id="UP000276133">
    <property type="component" value="Unassembled WGS sequence"/>
</dbReference>
<comment type="caution">
    <text evidence="11">The sequence shown here is derived from an EMBL/GenBank/DDBJ whole genome shotgun (WGS) entry which is preliminary data.</text>
</comment>
<keyword evidence="12" id="KW-1185">Reference proteome</keyword>
<dbReference type="GO" id="GO:0016973">
    <property type="term" value="P:poly(A)+ mRNA export from nucleus"/>
    <property type="evidence" value="ECO:0007669"/>
    <property type="project" value="TreeGrafter"/>
</dbReference>